<organism evidence="1 2">
    <name type="scientific">Prunus dulcis</name>
    <name type="common">Almond</name>
    <name type="synonym">Amygdalus dulcis</name>
    <dbReference type="NCBI Taxonomy" id="3755"/>
    <lineage>
        <taxon>Eukaryota</taxon>
        <taxon>Viridiplantae</taxon>
        <taxon>Streptophyta</taxon>
        <taxon>Embryophyta</taxon>
        <taxon>Tracheophyta</taxon>
        <taxon>Spermatophyta</taxon>
        <taxon>Magnoliopsida</taxon>
        <taxon>eudicotyledons</taxon>
        <taxon>Gunneridae</taxon>
        <taxon>Pentapetalae</taxon>
        <taxon>rosids</taxon>
        <taxon>fabids</taxon>
        <taxon>Rosales</taxon>
        <taxon>Rosaceae</taxon>
        <taxon>Amygdaloideae</taxon>
        <taxon>Amygdaleae</taxon>
        <taxon>Prunus</taxon>
    </lineage>
</organism>
<sequence>MAPIMHRSCSPKYNDPDNFTMEIHHGGNFKKGKYLGGRGDDWDNLWENEQDLGEFVEVAIRVDGLSVADKGTSFNIAVDTLDCDADDEFEDNDEDLNGNYEM</sequence>
<dbReference type="AlphaFoldDB" id="A0AAD4WAD5"/>
<name>A0AAD4WAD5_PRUDU</name>
<evidence type="ECO:0000313" key="1">
    <source>
        <dbReference type="EMBL" id="KAI5339870.1"/>
    </source>
</evidence>
<comment type="caution">
    <text evidence="1">The sequence shown here is derived from an EMBL/GenBank/DDBJ whole genome shotgun (WGS) entry which is preliminary data.</text>
</comment>
<gene>
    <name evidence="1" type="ORF">L3X38_019143</name>
</gene>
<reference evidence="1 2" key="1">
    <citation type="journal article" date="2022" name="G3 (Bethesda)">
        <title>Whole-genome sequence and methylome profiling of the almond [Prunus dulcis (Mill.) D.A. Webb] cultivar 'Nonpareil'.</title>
        <authorList>
            <person name="D'Amico-Willman K.M."/>
            <person name="Ouma W.Z."/>
            <person name="Meulia T."/>
            <person name="Sideli G.M."/>
            <person name="Gradziel T.M."/>
            <person name="Fresnedo-Ramirez J."/>
        </authorList>
    </citation>
    <scope>NUCLEOTIDE SEQUENCE [LARGE SCALE GENOMIC DNA]</scope>
    <source>
        <strain evidence="1">Clone GOH B32 T37-40</strain>
    </source>
</reference>
<dbReference type="Proteomes" id="UP001054821">
    <property type="component" value="Chromosome 3"/>
</dbReference>
<accession>A0AAD4WAD5</accession>
<dbReference type="EMBL" id="JAJFAZ020000003">
    <property type="protein sequence ID" value="KAI5339870.1"/>
    <property type="molecule type" value="Genomic_DNA"/>
</dbReference>
<keyword evidence="2" id="KW-1185">Reference proteome</keyword>
<protein>
    <submittedName>
        <fullName evidence="1">Uncharacterized protein</fullName>
    </submittedName>
</protein>
<evidence type="ECO:0000313" key="2">
    <source>
        <dbReference type="Proteomes" id="UP001054821"/>
    </source>
</evidence>
<proteinExistence type="predicted"/>